<keyword evidence="27" id="KW-1185">Reference proteome</keyword>
<dbReference type="NCBIfam" id="TIGR00229">
    <property type="entry name" value="sensory_box"/>
    <property type="match status" value="2"/>
</dbReference>
<dbReference type="SMART" id="SM00073">
    <property type="entry name" value="HPT"/>
    <property type="match status" value="1"/>
</dbReference>
<evidence type="ECO:0000256" key="12">
    <source>
        <dbReference type="ARBA" id="ARBA00023012"/>
    </source>
</evidence>
<feature type="domain" description="PAS" evidence="21">
    <location>
        <begin position="358"/>
        <end position="432"/>
    </location>
</feature>
<dbReference type="CDD" id="cd00088">
    <property type="entry name" value="HPT"/>
    <property type="match status" value="1"/>
</dbReference>
<dbReference type="InterPro" id="IPR004358">
    <property type="entry name" value="Sig_transdc_His_kin-like_C"/>
</dbReference>
<dbReference type="KEGG" id="spsr:EGC80_12955"/>
<accession>A0A3N4E0H9</accession>
<dbReference type="PROSITE" id="PS50109">
    <property type="entry name" value="HIS_KIN"/>
    <property type="match status" value="1"/>
</dbReference>
<dbReference type="InterPro" id="IPR011006">
    <property type="entry name" value="CheY-like_superfamily"/>
</dbReference>
<evidence type="ECO:0000256" key="16">
    <source>
        <dbReference type="PROSITE-ProRule" id="PRU00110"/>
    </source>
</evidence>
<dbReference type="CDD" id="cd00130">
    <property type="entry name" value="PAS"/>
    <property type="match status" value="2"/>
</dbReference>
<dbReference type="InterPro" id="IPR036641">
    <property type="entry name" value="HPT_dom_sf"/>
</dbReference>
<keyword evidence="11 18" id="KW-1133">Transmembrane helix</keyword>
<evidence type="ECO:0000256" key="14">
    <source>
        <dbReference type="ARBA" id="ARBA00059827"/>
    </source>
</evidence>
<protein>
    <recommendedName>
        <fullName evidence="15">Sensor protein FixL</fullName>
        <ecNumber evidence="3">2.7.13.3</ecNumber>
    </recommendedName>
</protein>
<dbReference type="SUPFAM" id="SSF55874">
    <property type="entry name" value="ATPase domain of HSP90 chaperone/DNA topoisomerase II/histidine kinase"/>
    <property type="match status" value="1"/>
</dbReference>
<dbReference type="PROSITE" id="PS50113">
    <property type="entry name" value="PAC"/>
    <property type="match status" value="1"/>
</dbReference>
<dbReference type="Proteomes" id="UP000278855">
    <property type="component" value="Unassembled WGS sequence"/>
</dbReference>
<keyword evidence="8" id="KW-0547">Nucleotide-binding</keyword>
<evidence type="ECO:0000256" key="8">
    <source>
        <dbReference type="ARBA" id="ARBA00022741"/>
    </source>
</evidence>
<evidence type="ECO:0000256" key="10">
    <source>
        <dbReference type="ARBA" id="ARBA00022840"/>
    </source>
</evidence>
<evidence type="ECO:0000256" key="5">
    <source>
        <dbReference type="ARBA" id="ARBA00022553"/>
    </source>
</evidence>
<comment type="catalytic activity">
    <reaction evidence="1">
        <text>ATP + protein L-histidine = ADP + protein N-phospho-L-histidine.</text>
        <dbReference type="EC" id="2.7.13.3"/>
    </reaction>
</comment>
<dbReference type="CDD" id="cd00082">
    <property type="entry name" value="HisKA"/>
    <property type="match status" value="1"/>
</dbReference>
<evidence type="ECO:0000256" key="11">
    <source>
        <dbReference type="ARBA" id="ARBA00022989"/>
    </source>
</evidence>
<evidence type="ECO:0000313" key="28">
    <source>
        <dbReference type="Proteomes" id="UP000278855"/>
    </source>
</evidence>
<feature type="domain" description="Response regulatory" evidence="20">
    <location>
        <begin position="878"/>
        <end position="992"/>
    </location>
</feature>
<evidence type="ECO:0000313" key="27">
    <source>
        <dbReference type="Proteomes" id="UP000273778"/>
    </source>
</evidence>
<dbReference type="Pfam" id="PF13426">
    <property type="entry name" value="PAS_9"/>
    <property type="match status" value="1"/>
</dbReference>
<dbReference type="Gene3D" id="1.10.287.130">
    <property type="match status" value="1"/>
</dbReference>
<evidence type="ECO:0000256" key="3">
    <source>
        <dbReference type="ARBA" id="ARBA00012438"/>
    </source>
</evidence>
<dbReference type="InterPro" id="IPR036890">
    <property type="entry name" value="HATPase_C_sf"/>
</dbReference>
<dbReference type="InterPro" id="IPR036097">
    <property type="entry name" value="HisK_dim/P_sf"/>
</dbReference>
<feature type="domain" description="HAMP" evidence="23">
    <location>
        <begin position="173"/>
        <end position="225"/>
    </location>
</feature>
<dbReference type="EMBL" id="RKKB01000007">
    <property type="protein sequence ID" value="RPA30372.1"/>
    <property type="molecule type" value="Genomic_DNA"/>
</dbReference>
<dbReference type="GO" id="GO:0005524">
    <property type="term" value="F:ATP binding"/>
    <property type="evidence" value="ECO:0007669"/>
    <property type="project" value="UniProtKB-KW"/>
</dbReference>
<comment type="function">
    <text evidence="14">Putative oxygen sensor; modulates the activity of FixJ, a transcriptional activator of nitrogen fixation fixK gene. FixL probably acts as a kinase that phosphorylates FixJ.</text>
</comment>
<reference evidence="28" key="2">
    <citation type="submission" date="2018-11" db="EMBL/GenBank/DDBJ databases">
        <title>Shewanella sp. R106.</title>
        <authorList>
            <person name="Hwang Y.J."/>
            <person name="Hwang C.Y."/>
        </authorList>
    </citation>
    <scope>NUCLEOTIDE SEQUENCE [LARGE SCALE GENOMIC DNA]</scope>
    <source>
        <strain evidence="28">R106</strain>
    </source>
</reference>
<evidence type="ECO:0000256" key="7">
    <source>
        <dbReference type="ARBA" id="ARBA00022692"/>
    </source>
</evidence>
<dbReference type="Pfam" id="PF00989">
    <property type="entry name" value="PAS"/>
    <property type="match status" value="1"/>
</dbReference>
<evidence type="ECO:0000259" key="23">
    <source>
        <dbReference type="PROSITE" id="PS50885"/>
    </source>
</evidence>
<evidence type="ECO:0000259" key="20">
    <source>
        <dbReference type="PROSITE" id="PS50110"/>
    </source>
</evidence>
<dbReference type="InterPro" id="IPR005467">
    <property type="entry name" value="His_kinase_dom"/>
</dbReference>
<keyword evidence="13 18" id="KW-0472">Membrane</keyword>
<feature type="domain" description="PAS" evidence="21">
    <location>
        <begin position="230"/>
        <end position="300"/>
    </location>
</feature>
<dbReference type="PANTHER" id="PTHR45339">
    <property type="entry name" value="HYBRID SIGNAL TRANSDUCTION HISTIDINE KINASE J"/>
    <property type="match status" value="1"/>
</dbReference>
<dbReference type="PROSITE" id="PS50110">
    <property type="entry name" value="RESPONSE_REGULATORY"/>
    <property type="match status" value="1"/>
</dbReference>
<dbReference type="InterPro" id="IPR003594">
    <property type="entry name" value="HATPase_dom"/>
</dbReference>
<dbReference type="SMART" id="SM00388">
    <property type="entry name" value="HisKA"/>
    <property type="match status" value="1"/>
</dbReference>
<dbReference type="Gene3D" id="1.20.120.160">
    <property type="entry name" value="HPT domain"/>
    <property type="match status" value="1"/>
</dbReference>
<dbReference type="CDD" id="cd06225">
    <property type="entry name" value="HAMP"/>
    <property type="match status" value="1"/>
</dbReference>
<evidence type="ECO:0000256" key="13">
    <source>
        <dbReference type="ARBA" id="ARBA00023136"/>
    </source>
</evidence>
<keyword evidence="12" id="KW-0902">Two-component regulatory system</keyword>
<dbReference type="InterPro" id="IPR001789">
    <property type="entry name" value="Sig_transdc_resp-reg_receiver"/>
</dbReference>
<dbReference type="Pfam" id="PF00072">
    <property type="entry name" value="Response_reg"/>
    <property type="match status" value="1"/>
</dbReference>
<dbReference type="GO" id="GO:0006355">
    <property type="term" value="P:regulation of DNA-templated transcription"/>
    <property type="evidence" value="ECO:0007669"/>
    <property type="project" value="InterPro"/>
</dbReference>
<evidence type="ECO:0000259" key="21">
    <source>
        <dbReference type="PROSITE" id="PS50112"/>
    </source>
</evidence>
<evidence type="ECO:0000256" key="4">
    <source>
        <dbReference type="ARBA" id="ARBA00022475"/>
    </source>
</evidence>
<dbReference type="AlphaFoldDB" id="A0A3N4E0H9"/>
<evidence type="ECO:0000313" key="26">
    <source>
        <dbReference type="EMBL" id="RPA30372.1"/>
    </source>
</evidence>
<dbReference type="GO" id="GO:0000155">
    <property type="term" value="F:phosphorelay sensor kinase activity"/>
    <property type="evidence" value="ECO:0007669"/>
    <property type="project" value="InterPro"/>
</dbReference>
<name>A0A3N4E0H9_9GAMM</name>
<dbReference type="InterPro" id="IPR001610">
    <property type="entry name" value="PAC"/>
</dbReference>
<dbReference type="PROSITE" id="PS50112">
    <property type="entry name" value="PAS"/>
    <property type="match status" value="2"/>
</dbReference>
<dbReference type="InterPro" id="IPR013767">
    <property type="entry name" value="PAS_fold"/>
</dbReference>
<dbReference type="Gene3D" id="3.30.565.10">
    <property type="entry name" value="Histidine kinase-like ATPase, C-terminal domain"/>
    <property type="match status" value="1"/>
</dbReference>
<dbReference type="GO" id="GO:0005886">
    <property type="term" value="C:plasma membrane"/>
    <property type="evidence" value="ECO:0007669"/>
    <property type="project" value="UniProtKB-SubCell"/>
</dbReference>
<reference evidence="25 27" key="1">
    <citation type="submission" date="2018-11" db="EMBL/GenBank/DDBJ databases">
        <title>Shewanella sp. M2.</title>
        <authorList>
            <person name="Hwang Y.J."/>
            <person name="Hwang C.Y."/>
        </authorList>
    </citation>
    <scope>NUCLEOTIDE SEQUENCE [LARGE SCALE GENOMIC DNA]</scope>
    <source>
        <strain evidence="25 27">M2</strain>
    </source>
</reference>
<keyword evidence="9" id="KW-0418">Kinase</keyword>
<keyword evidence="4" id="KW-1003">Cell membrane</keyword>
<gene>
    <name evidence="26" type="ORF">EGC77_15055</name>
    <name evidence="25" type="ORF">EGC80_12955</name>
</gene>
<dbReference type="SUPFAM" id="SSF47384">
    <property type="entry name" value="Homodimeric domain of signal transducing histidine kinase"/>
    <property type="match status" value="1"/>
</dbReference>
<feature type="modified residue" description="Phosphohistidine" evidence="16">
    <location>
        <position position="1119"/>
    </location>
</feature>
<evidence type="ECO:0000259" key="19">
    <source>
        <dbReference type="PROSITE" id="PS50109"/>
    </source>
</evidence>
<dbReference type="CDD" id="cd16922">
    <property type="entry name" value="HATPase_EvgS-ArcB-TorS-like"/>
    <property type="match status" value="1"/>
</dbReference>
<feature type="modified residue" description="4-aspartylphosphate" evidence="17">
    <location>
        <position position="927"/>
    </location>
</feature>
<dbReference type="SUPFAM" id="SSF47226">
    <property type="entry name" value="Histidine-containing phosphotransfer domain, HPT domain"/>
    <property type="match status" value="1"/>
</dbReference>
<keyword evidence="6" id="KW-0808">Transferase</keyword>
<dbReference type="Proteomes" id="UP000273778">
    <property type="component" value="Chromosome"/>
</dbReference>
<dbReference type="InterPro" id="IPR000700">
    <property type="entry name" value="PAS-assoc_C"/>
</dbReference>
<dbReference type="FunFam" id="3.30.450.20:FF:000060">
    <property type="entry name" value="Sensor protein FixL"/>
    <property type="match status" value="1"/>
</dbReference>
<dbReference type="InterPro" id="IPR000014">
    <property type="entry name" value="PAS"/>
</dbReference>
<dbReference type="CDD" id="cd17546">
    <property type="entry name" value="REC_hyHK_CKI1_RcsC-like"/>
    <property type="match status" value="1"/>
</dbReference>
<dbReference type="Gene3D" id="3.40.50.2300">
    <property type="match status" value="1"/>
</dbReference>
<evidence type="ECO:0000256" key="15">
    <source>
        <dbReference type="ARBA" id="ARBA00070616"/>
    </source>
</evidence>
<evidence type="ECO:0000313" key="25">
    <source>
        <dbReference type="EMBL" id="AZG35705.1"/>
    </source>
</evidence>
<dbReference type="PROSITE" id="PS50885">
    <property type="entry name" value="HAMP"/>
    <property type="match status" value="1"/>
</dbReference>
<comment type="subcellular location">
    <subcellularLocation>
        <location evidence="2">Cell membrane</location>
        <topology evidence="2">Multi-pass membrane protein</topology>
    </subcellularLocation>
</comment>
<dbReference type="InterPro" id="IPR003660">
    <property type="entry name" value="HAMP_dom"/>
</dbReference>
<dbReference type="InterPro" id="IPR035965">
    <property type="entry name" value="PAS-like_dom_sf"/>
</dbReference>
<dbReference type="SMART" id="SM00448">
    <property type="entry name" value="REC"/>
    <property type="match status" value="1"/>
</dbReference>
<dbReference type="Pfam" id="PF00512">
    <property type="entry name" value="HisKA"/>
    <property type="match status" value="1"/>
</dbReference>
<evidence type="ECO:0000256" key="2">
    <source>
        <dbReference type="ARBA" id="ARBA00004651"/>
    </source>
</evidence>
<dbReference type="SMART" id="SM00086">
    <property type="entry name" value="PAC"/>
    <property type="match status" value="2"/>
</dbReference>
<evidence type="ECO:0000256" key="17">
    <source>
        <dbReference type="PROSITE-ProRule" id="PRU00169"/>
    </source>
</evidence>
<dbReference type="FunFam" id="3.30.565.10:FF:000010">
    <property type="entry name" value="Sensor histidine kinase RcsC"/>
    <property type="match status" value="1"/>
</dbReference>
<dbReference type="Gene3D" id="6.10.340.10">
    <property type="match status" value="1"/>
</dbReference>
<evidence type="ECO:0000259" key="24">
    <source>
        <dbReference type="PROSITE" id="PS50894"/>
    </source>
</evidence>
<keyword evidence="10" id="KW-0067">ATP-binding</keyword>
<feature type="transmembrane region" description="Helical" evidence="18">
    <location>
        <begin position="153"/>
        <end position="175"/>
    </location>
</feature>
<evidence type="ECO:0000256" key="18">
    <source>
        <dbReference type="SAM" id="Phobius"/>
    </source>
</evidence>
<organism evidence="26 28">
    <name type="scientific">Shewanella psychromarinicola</name>
    <dbReference type="NCBI Taxonomy" id="2487742"/>
    <lineage>
        <taxon>Bacteria</taxon>
        <taxon>Pseudomonadati</taxon>
        <taxon>Pseudomonadota</taxon>
        <taxon>Gammaproteobacteria</taxon>
        <taxon>Alteromonadales</taxon>
        <taxon>Shewanellaceae</taxon>
        <taxon>Shewanella</taxon>
    </lineage>
</organism>
<dbReference type="SUPFAM" id="SSF55785">
    <property type="entry name" value="PYP-like sensor domain (PAS domain)"/>
    <property type="match status" value="2"/>
</dbReference>
<dbReference type="InterPro" id="IPR003661">
    <property type="entry name" value="HisK_dim/P_dom"/>
</dbReference>
<keyword evidence="7 18" id="KW-0812">Transmembrane</keyword>
<dbReference type="PANTHER" id="PTHR45339:SF1">
    <property type="entry name" value="HYBRID SIGNAL TRANSDUCTION HISTIDINE KINASE J"/>
    <property type="match status" value="1"/>
</dbReference>
<dbReference type="PROSITE" id="PS50894">
    <property type="entry name" value="HPT"/>
    <property type="match status" value="1"/>
</dbReference>
<dbReference type="SMART" id="SM00091">
    <property type="entry name" value="PAS"/>
    <property type="match status" value="2"/>
</dbReference>
<evidence type="ECO:0000256" key="9">
    <source>
        <dbReference type="ARBA" id="ARBA00022777"/>
    </source>
</evidence>
<dbReference type="Pfam" id="PF01627">
    <property type="entry name" value="Hpt"/>
    <property type="match status" value="1"/>
</dbReference>
<evidence type="ECO:0000256" key="6">
    <source>
        <dbReference type="ARBA" id="ARBA00022679"/>
    </source>
</evidence>
<dbReference type="Pfam" id="PF02518">
    <property type="entry name" value="HATPase_c"/>
    <property type="match status" value="1"/>
</dbReference>
<reference evidence="26" key="3">
    <citation type="submission" date="2018-11" db="EMBL/GenBank/DDBJ databases">
        <authorList>
            <person name="Hwang Y.J."/>
            <person name="Hwang C.Y."/>
        </authorList>
    </citation>
    <scope>NUCLEOTIDE SEQUENCE</scope>
    <source>
        <strain evidence="26">R106</strain>
    </source>
</reference>
<dbReference type="OrthoDB" id="9810730at2"/>
<feature type="domain" description="Histidine kinase" evidence="19">
    <location>
        <begin position="504"/>
        <end position="725"/>
    </location>
</feature>
<evidence type="ECO:0000259" key="22">
    <source>
        <dbReference type="PROSITE" id="PS50113"/>
    </source>
</evidence>
<sequence>MSFRLKTIIGVALIEAILLFILVYTSIDYLKQSNQSEIEKRASLTTSLFSVAAKDALNELNKTTLRELAKELSHKQEVSYVYIFKNNQLIVAMHKESSNVIWGVDEVGQIDEQNNIFDINRPIIKDGLDIGAVQIGFDRSGFDAFLIQASSRLLSIAAVGILLVALFSWLLVVYLTRNLMQLQIASKLILQGKTGVQIPVVGKDEIAQTTTAFNQMVQNIDSRAHALTGANVRLNTILESAADGFVIIDVNGLITEVNKSVTRLFGYSNEELVGENVSILMPIADREMHGHYIKRYLDGAEAKIIGTGRELIAEHKDGHQFPIELSVSKMVIDNNILFLGFIKDLTAIKLNQKAAERSQSILLTTLEASQDALITIDITGSVEEFNPAAIKLFGYSREEVLGKYLEDLIIPKAFQQAHRKGMEHYRQTAKGAVLHKRIEVPAHNKDGKEFPIELRVIPIQLGDDILFTAFVRDISEQKSKEEELRLAKEQAEAGSKAKSRFLATMSHEIRSPLNAVLGSVELLLGSSLQKEQRIYVTTAKEAGDALLNTINDILDFSKIEAGQMVLESHEFEPDNLVAQVLQILANKALEKGVHLASYINRNVPQRLVGDPQRLRQVIHNLVDNAIKFSNSGCITVEMWIPDSHKERVELCCSISDQGIGISEDAQAKLFVEFSQVHDTHTTNYKGTGLGLAICAELVRMMDGDISVESELGKGSRFNLFVTLDKSTKAINHYAKLPEHSRVLIIHPDKQLCKLVKKQYIEYGVKITYINDVANVFKLSRVRGQFDLILLDDSYIMSVDRKLLKILHNDFLLPQGILAALSTGVNTQVSQLLNEMGIEQVVNKPLSRAMLLNLISGSTQETKLESQQRDNFSFPQHCKILLAEDSPANQMVAGTMLAKQGANIEYANNGVEAVNMALKTDYDIILMDIRMPEMDGLEATSLILQQKPKQIILAMTANVFKEELEACTQAGMLDFIGKPVNSKDLIDGVAKWVNKAQTSTRDEPDDQVEITSQPKMALELPHSVDCPSEEQSEEDINMNLSLSLSPNNDIAAVQSNILQETKMNIGLLNFDVIATLVDVIGEKTLKKMLKVFCQEVQMRIETLQRLGPDGDMSRIEDEAHTLKSSSGSFGAAALYEAAKTLEVASREGKDPIAELLEQTIVIANQSVDVIKQIYQLDD</sequence>
<dbReference type="SUPFAM" id="SSF52172">
    <property type="entry name" value="CheY-like"/>
    <property type="match status" value="2"/>
</dbReference>
<dbReference type="RefSeq" id="WP_124013380.1">
    <property type="nucleotide sequence ID" value="NZ_CP034073.1"/>
</dbReference>
<dbReference type="EMBL" id="CP034073">
    <property type="protein sequence ID" value="AZG35705.1"/>
    <property type="molecule type" value="Genomic_DNA"/>
</dbReference>
<proteinExistence type="predicted"/>
<dbReference type="InterPro" id="IPR008207">
    <property type="entry name" value="Sig_transdc_His_kin_Hpt_dom"/>
</dbReference>
<evidence type="ECO:0000256" key="1">
    <source>
        <dbReference type="ARBA" id="ARBA00000085"/>
    </source>
</evidence>
<keyword evidence="5 17" id="KW-0597">Phosphoprotein</keyword>
<dbReference type="Gene3D" id="3.30.450.20">
    <property type="entry name" value="PAS domain"/>
    <property type="match status" value="2"/>
</dbReference>
<dbReference type="SMART" id="SM00387">
    <property type="entry name" value="HATPase_c"/>
    <property type="match status" value="1"/>
</dbReference>
<dbReference type="PRINTS" id="PR00344">
    <property type="entry name" value="BCTRLSENSOR"/>
</dbReference>
<dbReference type="SMART" id="SM00304">
    <property type="entry name" value="HAMP"/>
    <property type="match status" value="1"/>
</dbReference>
<feature type="transmembrane region" description="Helical" evidence="18">
    <location>
        <begin position="6"/>
        <end position="27"/>
    </location>
</feature>
<feature type="domain" description="PAC" evidence="22">
    <location>
        <begin position="436"/>
        <end position="486"/>
    </location>
</feature>
<feature type="domain" description="HPt" evidence="24">
    <location>
        <begin position="1080"/>
        <end position="1176"/>
    </location>
</feature>
<dbReference type="EC" id="2.7.13.3" evidence="3"/>